<proteinExistence type="inferred from homology"/>
<evidence type="ECO:0000256" key="6">
    <source>
        <dbReference type="ARBA" id="ARBA00022741"/>
    </source>
</evidence>
<reference evidence="13" key="1">
    <citation type="submission" date="2024-06" db="EMBL/GenBank/DDBJ databases">
        <title>Methylostella associata gen. nov., sp. nov., a novel Ancalomicrobiaceae-affiliated facultatively methylotrophic bacteria that feed on methanotrophs of the genus Methylococcus.</title>
        <authorList>
            <person name="Saltykova V."/>
            <person name="Danilova O.V."/>
            <person name="Oshkin I.Y."/>
            <person name="Belova S.E."/>
            <person name="Pimenov N.V."/>
            <person name="Dedysh S.N."/>
        </authorList>
    </citation>
    <scope>NUCLEOTIDE SEQUENCE</scope>
    <source>
        <strain evidence="13">S20</strain>
    </source>
</reference>
<dbReference type="AlphaFoldDB" id="A0AAU7XB95"/>
<dbReference type="Pfam" id="PF00005">
    <property type="entry name" value="ABC_tran"/>
    <property type="match status" value="1"/>
</dbReference>
<keyword evidence="8" id="KW-1278">Translocase</keyword>
<dbReference type="GO" id="GO:0016020">
    <property type="term" value="C:membrane"/>
    <property type="evidence" value="ECO:0007669"/>
    <property type="project" value="InterPro"/>
</dbReference>
<dbReference type="PANTHER" id="PTHR43514:SF4">
    <property type="entry name" value="ABC TRANSPORTER I FAMILY MEMBER 10"/>
    <property type="match status" value="1"/>
</dbReference>
<keyword evidence="6" id="KW-0547">Nucleotide-binding</keyword>
<evidence type="ECO:0000313" key="13">
    <source>
        <dbReference type="EMBL" id="XBY45017.1"/>
    </source>
</evidence>
<evidence type="ECO:0000256" key="3">
    <source>
        <dbReference type="ARBA" id="ARBA00022475"/>
    </source>
</evidence>
<evidence type="ECO:0000256" key="10">
    <source>
        <dbReference type="PROSITE-ProRule" id="PRU01213"/>
    </source>
</evidence>
<keyword evidence="2" id="KW-0813">Transport</keyword>
<keyword evidence="7 13" id="KW-0067">ATP-binding</keyword>
<dbReference type="PROSITE" id="PS50893">
    <property type="entry name" value="ABC_TRANSPORTER_2"/>
    <property type="match status" value="1"/>
</dbReference>
<gene>
    <name evidence="13" type="primary">modC</name>
    <name evidence="13" type="ORF">ABS361_01565</name>
</gene>
<keyword evidence="4 10" id="KW-0500">Molybdenum</keyword>
<comment type="similarity">
    <text evidence="1">Belongs to the ABC transporter superfamily.</text>
</comment>
<dbReference type="SUPFAM" id="SSF50331">
    <property type="entry name" value="MOP-like"/>
    <property type="match status" value="1"/>
</dbReference>
<evidence type="ECO:0000256" key="9">
    <source>
        <dbReference type="ARBA" id="ARBA00023136"/>
    </source>
</evidence>
<dbReference type="GO" id="GO:0140359">
    <property type="term" value="F:ABC-type transporter activity"/>
    <property type="evidence" value="ECO:0007669"/>
    <property type="project" value="InterPro"/>
</dbReference>
<dbReference type="InterPro" id="IPR011868">
    <property type="entry name" value="ModC_ABC_ATP-bd"/>
</dbReference>
<sequence>MIRAEIDHTQGAFRLEADFHNDAGILALFGPSGSGKSTLVNLIAGLARLSAGRIEVDGTVLVDTARGVFLAPPRRRVGLVYQDALLFPHLSVEQNLFFGRLFTPRAERRIAPGPVIETLGIGHLLKRRPAGLSGGERQRVAIGRALIASPRILLMDEPLAALDQDRKREILPLIERLRDEFAIPIVYVSHAIEEVARLAAKVLILRDGRIAASGPPEEVFGHGLDGDIDRFALASVLTVTAGDYDEAWDLTPLMHPAGAIRVAGRVGRPGETRRVVIRATDVALSAEPPGPSTVRTVLRGLIARIVPGPGAVARVEIELPGGGTVTAAVTRMGLAEIGRTVGDPVHLMVKTVALDERPIG</sequence>
<organism evidence="13">
    <name type="scientific">Methyloraptor flagellatus</name>
    <dbReference type="NCBI Taxonomy" id="3162530"/>
    <lineage>
        <taxon>Bacteria</taxon>
        <taxon>Pseudomonadati</taxon>
        <taxon>Pseudomonadota</taxon>
        <taxon>Alphaproteobacteria</taxon>
        <taxon>Hyphomicrobiales</taxon>
        <taxon>Ancalomicrobiaceae</taxon>
        <taxon>Methyloraptor</taxon>
    </lineage>
</organism>
<dbReference type="InterPro" id="IPR050334">
    <property type="entry name" value="Molybdenum_import_ModC"/>
</dbReference>
<dbReference type="GO" id="GO:0016887">
    <property type="term" value="F:ATP hydrolysis activity"/>
    <property type="evidence" value="ECO:0007669"/>
    <property type="project" value="InterPro"/>
</dbReference>
<evidence type="ECO:0000256" key="4">
    <source>
        <dbReference type="ARBA" id="ARBA00022505"/>
    </source>
</evidence>
<dbReference type="SUPFAM" id="SSF52540">
    <property type="entry name" value="P-loop containing nucleoside triphosphate hydrolases"/>
    <property type="match status" value="1"/>
</dbReference>
<evidence type="ECO:0000256" key="7">
    <source>
        <dbReference type="ARBA" id="ARBA00022840"/>
    </source>
</evidence>
<feature type="domain" description="ABC transporter" evidence="11">
    <location>
        <begin position="1"/>
        <end position="232"/>
    </location>
</feature>
<dbReference type="NCBIfam" id="TIGR02142">
    <property type="entry name" value="modC_ABC"/>
    <property type="match status" value="1"/>
</dbReference>
<dbReference type="EMBL" id="CP158568">
    <property type="protein sequence ID" value="XBY45017.1"/>
    <property type="molecule type" value="Genomic_DNA"/>
</dbReference>
<keyword evidence="9" id="KW-0472">Membrane</keyword>
<dbReference type="InterPro" id="IPR017871">
    <property type="entry name" value="ABC_transporter-like_CS"/>
</dbReference>
<dbReference type="KEGG" id="mflg:ABS361_01565"/>
<evidence type="ECO:0000259" key="12">
    <source>
        <dbReference type="PROSITE" id="PS51866"/>
    </source>
</evidence>
<dbReference type="Pfam" id="PF03459">
    <property type="entry name" value="TOBE"/>
    <property type="match status" value="1"/>
</dbReference>
<keyword evidence="5" id="KW-0997">Cell inner membrane</keyword>
<dbReference type="GO" id="GO:0005524">
    <property type="term" value="F:ATP binding"/>
    <property type="evidence" value="ECO:0007669"/>
    <property type="project" value="UniProtKB-KW"/>
</dbReference>
<dbReference type="InterPro" id="IPR003593">
    <property type="entry name" value="AAA+_ATPase"/>
</dbReference>
<evidence type="ECO:0000256" key="2">
    <source>
        <dbReference type="ARBA" id="ARBA00022448"/>
    </source>
</evidence>
<dbReference type="InterPro" id="IPR027417">
    <property type="entry name" value="P-loop_NTPase"/>
</dbReference>
<dbReference type="PANTHER" id="PTHR43514">
    <property type="entry name" value="ABC TRANSPORTER I FAMILY MEMBER 10"/>
    <property type="match status" value="1"/>
</dbReference>
<dbReference type="GO" id="GO:0015098">
    <property type="term" value="F:molybdate ion transmembrane transporter activity"/>
    <property type="evidence" value="ECO:0007669"/>
    <property type="project" value="InterPro"/>
</dbReference>
<dbReference type="RefSeq" id="WP_407050110.1">
    <property type="nucleotide sequence ID" value="NZ_CP158568.1"/>
</dbReference>
<accession>A0AAU7XB95</accession>
<dbReference type="PROSITE" id="PS00211">
    <property type="entry name" value="ABC_TRANSPORTER_1"/>
    <property type="match status" value="1"/>
</dbReference>
<protein>
    <submittedName>
        <fullName evidence="13">Molybdenum ABC transporter ATP-binding protein</fullName>
    </submittedName>
</protein>
<evidence type="ECO:0000256" key="8">
    <source>
        <dbReference type="ARBA" id="ARBA00022967"/>
    </source>
</evidence>
<evidence type="ECO:0000259" key="11">
    <source>
        <dbReference type="PROSITE" id="PS50893"/>
    </source>
</evidence>
<dbReference type="InterPro" id="IPR005116">
    <property type="entry name" value="Transp-assoc_OB_typ1"/>
</dbReference>
<dbReference type="PROSITE" id="PS51866">
    <property type="entry name" value="MOP"/>
    <property type="match status" value="1"/>
</dbReference>
<evidence type="ECO:0000256" key="5">
    <source>
        <dbReference type="ARBA" id="ARBA00022519"/>
    </source>
</evidence>
<evidence type="ECO:0000256" key="1">
    <source>
        <dbReference type="ARBA" id="ARBA00005417"/>
    </source>
</evidence>
<dbReference type="Gene3D" id="2.40.50.100">
    <property type="match status" value="1"/>
</dbReference>
<name>A0AAU7XB95_9HYPH</name>
<dbReference type="Gene3D" id="3.40.50.300">
    <property type="entry name" value="P-loop containing nucleotide triphosphate hydrolases"/>
    <property type="match status" value="1"/>
</dbReference>
<dbReference type="InterPro" id="IPR003439">
    <property type="entry name" value="ABC_transporter-like_ATP-bd"/>
</dbReference>
<feature type="domain" description="Mop" evidence="12">
    <location>
        <begin position="291"/>
        <end position="358"/>
    </location>
</feature>
<dbReference type="InterPro" id="IPR004606">
    <property type="entry name" value="Mop_domain"/>
</dbReference>
<dbReference type="SMART" id="SM00382">
    <property type="entry name" value="AAA"/>
    <property type="match status" value="1"/>
</dbReference>
<dbReference type="InterPro" id="IPR008995">
    <property type="entry name" value="Mo/tungstate-bd_C_term_dom"/>
</dbReference>
<keyword evidence="3" id="KW-1003">Cell membrane</keyword>